<evidence type="ECO:0000313" key="1">
    <source>
        <dbReference type="EMBL" id="GHH50354.1"/>
    </source>
</evidence>
<evidence type="ECO:0000313" key="2">
    <source>
        <dbReference type="Proteomes" id="UP000605568"/>
    </source>
</evidence>
<organism evidence="1 2">
    <name type="scientific">Lentzea cavernae</name>
    <dbReference type="NCBI Taxonomy" id="2020703"/>
    <lineage>
        <taxon>Bacteria</taxon>
        <taxon>Bacillati</taxon>
        <taxon>Actinomycetota</taxon>
        <taxon>Actinomycetes</taxon>
        <taxon>Pseudonocardiales</taxon>
        <taxon>Pseudonocardiaceae</taxon>
        <taxon>Lentzea</taxon>
    </lineage>
</organism>
<comment type="caution">
    <text evidence="1">The sequence shown here is derived from an EMBL/GenBank/DDBJ whole genome shotgun (WGS) entry which is preliminary data.</text>
</comment>
<dbReference type="Pfam" id="PF14350">
    <property type="entry name" value="Beta_protein"/>
    <property type="match status" value="1"/>
</dbReference>
<name>A0ABQ3MK29_9PSEU</name>
<sequence>MSFRPLIAMKSKMGEFDSLLHLGDGKNSTPRVIIELLDSVQPEGRGLLRSLVLAAVELSKRGDPAWIDPYLLSSAAALAQCPGGPFEYLDNRIENALHEELGLFVPDAPAFVPVIPASATDDRLGSVAMLQEHRPRDIVVRFRDLGTAQLGERLRHIARLTHLADNAMHAVIDLGHVENVDPQQVGLAMSLATALSDHLGPASTTLLAGSTPATRNGFATTVRDRPEVRIWREVASGVSDAQIHYGDYGVVHPRTSAPAAPGPRTINPYLFYTVPGGVIALRRQLDRDSGKVVEGSAGEAFSDIADELVARPEFAGSSYSWGDRELAGCRRGGSRTASTVSRWVAMATSHHLEHLTRRPPDEL</sequence>
<protein>
    <recommendedName>
        <fullName evidence="3">Beta protein</fullName>
    </recommendedName>
</protein>
<dbReference type="EMBL" id="BNAR01000010">
    <property type="protein sequence ID" value="GHH50354.1"/>
    <property type="molecule type" value="Genomic_DNA"/>
</dbReference>
<dbReference type="InterPro" id="IPR025683">
    <property type="entry name" value="Protein_beta"/>
</dbReference>
<reference evidence="2" key="1">
    <citation type="journal article" date="2019" name="Int. J. Syst. Evol. Microbiol.">
        <title>The Global Catalogue of Microorganisms (GCM) 10K type strain sequencing project: providing services to taxonomists for standard genome sequencing and annotation.</title>
        <authorList>
            <consortium name="The Broad Institute Genomics Platform"/>
            <consortium name="The Broad Institute Genome Sequencing Center for Infectious Disease"/>
            <person name="Wu L."/>
            <person name="Ma J."/>
        </authorList>
    </citation>
    <scope>NUCLEOTIDE SEQUENCE [LARGE SCALE GENOMIC DNA]</scope>
    <source>
        <strain evidence="2">CGMCC 4.7367</strain>
    </source>
</reference>
<proteinExistence type="predicted"/>
<accession>A0ABQ3MK29</accession>
<evidence type="ECO:0008006" key="3">
    <source>
        <dbReference type="Google" id="ProtNLM"/>
    </source>
</evidence>
<dbReference type="RefSeq" id="WP_191302605.1">
    <property type="nucleotide sequence ID" value="NZ_BNAR01000010.1"/>
</dbReference>
<dbReference type="Proteomes" id="UP000605568">
    <property type="component" value="Unassembled WGS sequence"/>
</dbReference>
<keyword evidence="2" id="KW-1185">Reference proteome</keyword>
<gene>
    <name evidence="1" type="ORF">GCM10017774_59060</name>
</gene>